<dbReference type="Gene3D" id="4.10.400.10">
    <property type="entry name" value="Low-density Lipoprotein Receptor"/>
    <property type="match status" value="1"/>
</dbReference>
<dbReference type="PROSITE" id="PS01209">
    <property type="entry name" value="LDLRA_1"/>
    <property type="match status" value="1"/>
</dbReference>
<gene>
    <name evidence="3" type="ORF">XENOCAPTIV_021524</name>
</gene>
<organism evidence="3 4">
    <name type="scientific">Xenoophorus captivus</name>
    <dbReference type="NCBI Taxonomy" id="1517983"/>
    <lineage>
        <taxon>Eukaryota</taxon>
        <taxon>Metazoa</taxon>
        <taxon>Chordata</taxon>
        <taxon>Craniata</taxon>
        <taxon>Vertebrata</taxon>
        <taxon>Euteleostomi</taxon>
        <taxon>Actinopterygii</taxon>
        <taxon>Neopterygii</taxon>
        <taxon>Teleostei</taxon>
        <taxon>Neoteleostei</taxon>
        <taxon>Acanthomorphata</taxon>
        <taxon>Ovalentaria</taxon>
        <taxon>Atherinomorphae</taxon>
        <taxon>Cyprinodontiformes</taxon>
        <taxon>Goodeidae</taxon>
        <taxon>Xenoophorus</taxon>
    </lineage>
</organism>
<dbReference type="InterPro" id="IPR023415">
    <property type="entry name" value="LDLR_class-A_CS"/>
</dbReference>
<evidence type="ECO:0000313" key="4">
    <source>
        <dbReference type="Proteomes" id="UP001434883"/>
    </source>
</evidence>
<dbReference type="PROSITE" id="PS50068">
    <property type="entry name" value="LDLRA_2"/>
    <property type="match status" value="1"/>
</dbReference>
<dbReference type="EMBL" id="JAHRIN010076091">
    <property type="protein sequence ID" value="MEQ2217746.1"/>
    <property type="molecule type" value="Genomic_DNA"/>
</dbReference>
<reference evidence="3 4" key="1">
    <citation type="submission" date="2021-06" db="EMBL/GenBank/DDBJ databases">
        <authorList>
            <person name="Palmer J.M."/>
        </authorList>
    </citation>
    <scope>NUCLEOTIDE SEQUENCE [LARGE SCALE GENOMIC DNA]</scope>
    <source>
        <strain evidence="3 4">XC_2019</strain>
        <tissue evidence="3">Muscle</tissue>
    </source>
</reference>
<comment type="caution">
    <text evidence="3">The sequence shown here is derived from an EMBL/GenBank/DDBJ whole genome shotgun (WGS) entry which is preliminary data.</text>
</comment>
<evidence type="ECO:0000313" key="3">
    <source>
        <dbReference type="EMBL" id="MEQ2217746.1"/>
    </source>
</evidence>
<proteinExistence type="predicted"/>
<dbReference type="CDD" id="cd00112">
    <property type="entry name" value="LDLa"/>
    <property type="match status" value="1"/>
</dbReference>
<dbReference type="Proteomes" id="UP001434883">
    <property type="component" value="Unassembled WGS sequence"/>
</dbReference>
<protein>
    <submittedName>
        <fullName evidence="3">Uncharacterized protein</fullName>
    </submittedName>
</protein>
<evidence type="ECO:0000256" key="2">
    <source>
        <dbReference type="PROSITE-ProRule" id="PRU00124"/>
    </source>
</evidence>
<name>A0ABV0SD03_9TELE</name>
<dbReference type="SMART" id="SM00192">
    <property type="entry name" value="LDLa"/>
    <property type="match status" value="1"/>
</dbReference>
<feature type="disulfide bond" evidence="2">
    <location>
        <begin position="45"/>
        <end position="57"/>
    </location>
</feature>
<sequence>MMKCTAVESKVSIAFTALCASNNLHVCAGEFSLCRVHNGGSNRVCKKGYRRCVNGRCVGHSSWCNGQDDCGDNSDEVFCNSESTMEYFEKVGRTVDENPFKGLYEAWLLATKV</sequence>
<evidence type="ECO:0000256" key="1">
    <source>
        <dbReference type="ARBA" id="ARBA00023157"/>
    </source>
</evidence>
<accession>A0ABV0SD03</accession>
<dbReference type="SUPFAM" id="SSF57424">
    <property type="entry name" value="LDL receptor-like module"/>
    <property type="match status" value="1"/>
</dbReference>
<dbReference type="Pfam" id="PF00057">
    <property type="entry name" value="Ldl_recept_a"/>
    <property type="match status" value="1"/>
</dbReference>
<feature type="disulfide bond" evidence="2">
    <location>
        <begin position="52"/>
        <end position="70"/>
    </location>
</feature>
<dbReference type="InterPro" id="IPR002172">
    <property type="entry name" value="LDrepeatLR_classA_rpt"/>
</dbReference>
<dbReference type="InterPro" id="IPR036055">
    <property type="entry name" value="LDL_receptor-like_sf"/>
</dbReference>
<feature type="disulfide bond" evidence="2">
    <location>
        <begin position="64"/>
        <end position="79"/>
    </location>
</feature>
<keyword evidence="4" id="KW-1185">Reference proteome</keyword>
<keyword evidence="1 2" id="KW-1015">Disulfide bond</keyword>